<name>A0A561WKQ8_ACTTI</name>
<protein>
    <submittedName>
        <fullName evidence="5">Glycosyltransferase involved in cell wall biosynthesis</fullName>
    </submittedName>
</protein>
<dbReference type="OrthoDB" id="4529776at2"/>
<evidence type="ECO:0000313" key="5">
    <source>
        <dbReference type="EMBL" id="TWG24456.1"/>
    </source>
</evidence>
<keyword evidence="2" id="KW-0328">Glycosyltransferase</keyword>
<dbReference type="RefSeq" id="WP_122977563.1">
    <property type="nucleotide sequence ID" value="NZ_BOMX01000070.1"/>
</dbReference>
<dbReference type="InterPro" id="IPR001173">
    <property type="entry name" value="Glyco_trans_2-like"/>
</dbReference>
<dbReference type="Pfam" id="PF00535">
    <property type="entry name" value="Glycos_transf_2"/>
    <property type="match status" value="1"/>
</dbReference>
<dbReference type="SUPFAM" id="SSF53448">
    <property type="entry name" value="Nucleotide-diphospho-sugar transferases"/>
    <property type="match status" value="1"/>
</dbReference>
<organism evidence="5 6">
    <name type="scientific">Actinoplanes teichomyceticus</name>
    <dbReference type="NCBI Taxonomy" id="1867"/>
    <lineage>
        <taxon>Bacteria</taxon>
        <taxon>Bacillati</taxon>
        <taxon>Actinomycetota</taxon>
        <taxon>Actinomycetes</taxon>
        <taxon>Micromonosporales</taxon>
        <taxon>Micromonosporaceae</taxon>
        <taxon>Actinoplanes</taxon>
    </lineage>
</organism>
<sequence length="281" mass="32015">MISVITPALPHHVDLLARAYDALLRQDVDWEWLIQIDGAADEPVEQRIPGAATDHRVRVAANGERLGISATRNRALLRSAGRWVAPLDADDEYFPDALARLCEPLRERPDLGYAFGESIDLFPDGKRLARFTRRPYAPGPVPRGRPEEVWRLHKNLFFHPGAAMYDRTWLLAAGGWPAGTEMEDQDVLFAVSTFVPGWYEPRPVYLYRQHAGQTVRSARFEANREDYRRWSHHRLVALRTLRGDDPRTLRDLEPPLPTPAEISTFTTPAWQAEIARQVRAA</sequence>
<dbReference type="AlphaFoldDB" id="A0A561WKQ8"/>
<dbReference type="EMBL" id="VIWY01000002">
    <property type="protein sequence ID" value="TWG24456.1"/>
    <property type="molecule type" value="Genomic_DNA"/>
</dbReference>
<proteinExistence type="inferred from homology"/>
<evidence type="ECO:0000256" key="2">
    <source>
        <dbReference type="ARBA" id="ARBA00022676"/>
    </source>
</evidence>
<dbReference type="InterPro" id="IPR029044">
    <property type="entry name" value="Nucleotide-diphossugar_trans"/>
</dbReference>
<dbReference type="Gene3D" id="3.90.550.10">
    <property type="entry name" value="Spore Coat Polysaccharide Biosynthesis Protein SpsA, Chain A"/>
    <property type="match status" value="1"/>
</dbReference>
<dbReference type="Proteomes" id="UP000320239">
    <property type="component" value="Unassembled WGS sequence"/>
</dbReference>
<dbReference type="PANTHER" id="PTHR43685:SF5">
    <property type="entry name" value="GLYCOSYLTRANSFERASE EPSE-RELATED"/>
    <property type="match status" value="1"/>
</dbReference>
<reference evidence="5 6" key="1">
    <citation type="submission" date="2019-06" db="EMBL/GenBank/DDBJ databases">
        <title>Sequencing the genomes of 1000 actinobacteria strains.</title>
        <authorList>
            <person name="Klenk H.-P."/>
        </authorList>
    </citation>
    <scope>NUCLEOTIDE SEQUENCE [LARGE SCALE GENOMIC DNA]</scope>
    <source>
        <strain evidence="5 6">DSM 43866</strain>
    </source>
</reference>
<dbReference type="CDD" id="cd00761">
    <property type="entry name" value="Glyco_tranf_GTA_type"/>
    <property type="match status" value="1"/>
</dbReference>
<evidence type="ECO:0000256" key="3">
    <source>
        <dbReference type="ARBA" id="ARBA00022679"/>
    </source>
</evidence>
<evidence type="ECO:0000313" key="6">
    <source>
        <dbReference type="Proteomes" id="UP000320239"/>
    </source>
</evidence>
<dbReference type="PANTHER" id="PTHR43685">
    <property type="entry name" value="GLYCOSYLTRANSFERASE"/>
    <property type="match status" value="1"/>
</dbReference>
<evidence type="ECO:0000256" key="1">
    <source>
        <dbReference type="ARBA" id="ARBA00006739"/>
    </source>
</evidence>
<comment type="caution">
    <text evidence="5">The sequence shown here is derived from an EMBL/GenBank/DDBJ whole genome shotgun (WGS) entry which is preliminary data.</text>
</comment>
<accession>A0A561WKQ8</accession>
<keyword evidence="3 5" id="KW-0808">Transferase</keyword>
<gene>
    <name evidence="5" type="ORF">FHX34_1021012</name>
</gene>
<comment type="similarity">
    <text evidence="1">Belongs to the glycosyltransferase 2 family.</text>
</comment>
<evidence type="ECO:0000259" key="4">
    <source>
        <dbReference type="Pfam" id="PF00535"/>
    </source>
</evidence>
<keyword evidence="6" id="KW-1185">Reference proteome</keyword>
<feature type="domain" description="Glycosyltransferase 2-like" evidence="4">
    <location>
        <begin position="3"/>
        <end position="170"/>
    </location>
</feature>
<dbReference type="InterPro" id="IPR050834">
    <property type="entry name" value="Glycosyltransf_2"/>
</dbReference>
<dbReference type="GO" id="GO:0016757">
    <property type="term" value="F:glycosyltransferase activity"/>
    <property type="evidence" value="ECO:0007669"/>
    <property type="project" value="UniProtKB-KW"/>
</dbReference>